<evidence type="ECO:0000313" key="4">
    <source>
        <dbReference type="Proteomes" id="UP000598350"/>
    </source>
</evidence>
<keyword evidence="1" id="KW-0472">Membrane</keyword>
<evidence type="ECO:0008006" key="5">
    <source>
        <dbReference type="Google" id="ProtNLM"/>
    </source>
</evidence>
<reference evidence="3 4" key="1">
    <citation type="submission" date="2020-05" db="EMBL/GenBank/DDBJ databases">
        <title>The draft genome sequence of Maribacter arenosus CAU 1321.</title>
        <authorList>
            <person name="Mu L."/>
        </authorList>
    </citation>
    <scope>NUCLEOTIDE SEQUENCE [LARGE SCALE GENOMIC DNA]</scope>
    <source>
        <strain evidence="3 4">CAU 1321</strain>
    </source>
</reference>
<dbReference type="EMBL" id="JABTCG010000003">
    <property type="protein sequence ID" value="MBD0851122.1"/>
    <property type="molecule type" value="Genomic_DNA"/>
</dbReference>
<gene>
    <name evidence="3" type="ORF">HPE63_10615</name>
</gene>
<accession>A0ABR7VBY0</accession>
<evidence type="ECO:0000313" key="3">
    <source>
        <dbReference type="EMBL" id="MBD0851122.1"/>
    </source>
</evidence>
<proteinExistence type="predicted"/>
<organism evidence="3 4">
    <name type="scientific">Maribacter arenosus</name>
    <dbReference type="NCBI Taxonomy" id="1854708"/>
    <lineage>
        <taxon>Bacteria</taxon>
        <taxon>Pseudomonadati</taxon>
        <taxon>Bacteroidota</taxon>
        <taxon>Flavobacteriia</taxon>
        <taxon>Flavobacteriales</taxon>
        <taxon>Flavobacteriaceae</taxon>
        <taxon>Maribacter</taxon>
    </lineage>
</organism>
<keyword evidence="4" id="KW-1185">Reference proteome</keyword>
<keyword evidence="2" id="KW-0732">Signal</keyword>
<comment type="caution">
    <text evidence="3">The sequence shown here is derived from an EMBL/GenBank/DDBJ whole genome shotgun (WGS) entry which is preliminary data.</text>
</comment>
<feature type="transmembrane region" description="Helical" evidence="1">
    <location>
        <begin position="261"/>
        <end position="283"/>
    </location>
</feature>
<feature type="signal peptide" evidence="2">
    <location>
        <begin position="1"/>
        <end position="25"/>
    </location>
</feature>
<dbReference type="RefSeq" id="WP_188314240.1">
    <property type="nucleotide sequence ID" value="NZ_JABTCG010000003.1"/>
</dbReference>
<protein>
    <recommendedName>
        <fullName evidence="5">Oxygen tolerance</fullName>
    </recommendedName>
</protein>
<dbReference type="Proteomes" id="UP000598350">
    <property type="component" value="Unassembled WGS sequence"/>
</dbReference>
<evidence type="ECO:0000256" key="1">
    <source>
        <dbReference type="SAM" id="Phobius"/>
    </source>
</evidence>
<sequence>MKTTFLRYSIFVLVIGLLMTTGSIAQDQEFDVKDYKMLFNFSTVKNPDNTRLLEASLIARNKKDRKDNIPLFEAEIEFVNTLDDQEVSLGKSKTSKEGIATLVLPENQSYLSNSEGSINLIARFNGSEALDEEEEEISVKDLHLEMNLTEIDSVRTVVVNAFVLDSLGSKLPVEETDIVIAVGGMLSKMPIGDGTIEDGEFILEMPNDIPGDRNGDLTVYSIIKENDEFGDVIQKKTANWGIFNAQSKKDTNTLWSEAAPIWMYVVLTILLVGVWANYVYTIINLLKIKKEGKQLELEALKSQEV</sequence>
<name>A0ABR7VBY0_9FLAO</name>
<evidence type="ECO:0000256" key="2">
    <source>
        <dbReference type="SAM" id="SignalP"/>
    </source>
</evidence>
<keyword evidence="1" id="KW-1133">Transmembrane helix</keyword>
<feature type="chain" id="PRO_5045557625" description="Oxygen tolerance" evidence="2">
    <location>
        <begin position="26"/>
        <end position="305"/>
    </location>
</feature>
<keyword evidence="1" id="KW-0812">Transmembrane</keyword>